<evidence type="ECO:0000259" key="1">
    <source>
        <dbReference type="Pfam" id="PF25729"/>
    </source>
</evidence>
<evidence type="ECO:0000313" key="3">
    <source>
        <dbReference type="Proteomes" id="UP000596202"/>
    </source>
</evidence>
<dbReference type="Pfam" id="PF25729">
    <property type="entry name" value="crAss_MUZ_C"/>
    <property type="match status" value="1"/>
</dbReference>
<accession>A0A9Q6Z2P6</accession>
<dbReference type="Proteomes" id="UP000596202">
    <property type="component" value="Chromosome"/>
</dbReference>
<sequence length="239" mass="27086">MKTLGFKEKETGWVSFFSFLPDAYLRLGGTAFVIKDGNLWQQNDKSNPIINTFFGVKYPSKINTVFNEAQTDDKIFKTFVIEGSSSWEVEIKTNLTRTSLKTTDFNKKESRYFAYLRGNEQEGDLNGNAQGVGICQSNDSDTLFFKRVSDFTNIGDQLFKLDGDKPILIGDVIGKTEDSIQVNVNLVDRYAGFFILSSKNARVEGDEIRGYYADIEMKNNDDKQVELFAINSNIIKSYV</sequence>
<gene>
    <name evidence="2" type="ORF">I6I88_12115</name>
</gene>
<dbReference type="GeneID" id="93528409"/>
<proteinExistence type="predicted"/>
<dbReference type="AlphaFoldDB" id="A0A9Q6Z2P6"/>
<dbReference type="RefSeq" id="WP_002986397.1">
    <property type="nucleotide sequence ID" value="NZ_CP068108.1"/>
</dbReference>
<dbReference type="OrthoDB" id="1441139at2"/>
<organism evidence="2 3">
    <name type="scientific">Myroides odoratus</name>
    <name type="common">Flavobacterium odoratum</name>
    <dbReference type="NCBI Taxonomy" id="256"/>
    <lineage>
        <taxon>Bacteria</taxon>
        <taxon>Pseudomonadati</taxon>
        <taxon>Bacteroidota</taxon>
        <taxon>Flavobacteriia</taxon>
        <taxon>Flavobacteriales</taxon>
        <taxon>Flavobacteriaceae</taxon>
        <taxon>Myroides</taxon>
    </lineage>
</organism>
<name>A0A9Q6Z2P6_MYROD</name>
<reference evidence="2 3" key="1">
    <citation type="submission" date="2021-01" db="EMBL/GenBank/DDBJ databases">
        <title>FDA dAtabase for Regulatory Grade micrObial Sequences (FDA-ARGOS): Supporting development and validation of Infectious Disease Dx tests.</title>
        <authorList>
            <person name="Sproer C."/>
            <person name="Gronow S."/>
            <person name="Severitt S."/>
            <person name="Schroder I."/>
            <person name="Tallon L."/>
            <person name="Sadzewicz L."/>
            <person name="Zhao X."/>
            <person name="Boylan J."/>
            <person name="Ott S."/>
            <person name="Bowen H."/>
            <person name="Vavikolanu K."/>
            <person name="Mehta A."/>
            <person name="Aluvathingal J."/>
            <person name="Nadendla S."/>
            <person name="Lowell S."/>
            <person name="Myers T."/>
            <person name="Yan Y."/>
            <person name="Sichtig H."/>
        </authorList>
    </citation>
    <scope>NUCLEOTIDE SEQUENCE [LARGE SCALE GENOMIC DNA]</scope>
    <source>
        <strain evidence="2 3">FDAARGOS_1131</strain>
    </source>
</reference>
<evidence type="ECO:0000313" key="2">
    <source>
        <dbReference type="EMBL" id="QQT98957.1"/>
    </source>
</evidence>
<dbReference type="EMBL" id="CP068108">
    <property type="protein sequence ID" value="QQT98957.1"/>
    <property type="molecule type" value="Genomic_DNA"/>
</dbReference>
<dbReference type="InterPro" id="IPR057888">
    <property type="entry name" value="crAss_MUZ_C"/>
</dbReference>
<protein>
    <recommendedName>
        <fullName evidence="1">Crassvirus muzzle protein C-terminal domain-containing protein</fullName>
    </recommendedName>
</protein>
<feature type="domain" description="Crassvirus muzzle protein C-terminal" evidence="1">
    <location>
        <begin position="51"/>
        <end position="119"/>
    </location>
</feature>